<name>A0A418NTB7_9SPHN</name>
<protein>
    <submittedName>
        <fullName evidence="2">Uncharacterized protein</fullName>
    </submittedName>
</protein>
<accession>A0A418NTB7</accession>
<feature type="transmembrane region" description="Helical" evidence="1">
    <location>
        <begin position="6"/>
        <end position="26"/>
    </location>
</feature>
<keyword evidence="1" id="KW-0812">Transmembrane</keyword>
<evidence type="ECO:0000313" key="2">
    <source>
        <dbReference type="EMBL" id="RIV86663.1"/>
    </source>
</evidence>
<keyword evidence="1" id="KW-1133">Transmembrane helix</keyword>
<sequence>MPGALPQLLGSLVAVVAIVAVTWALGFRRAARIESHDEARELFSLAPGGFEPVAIELDRQGRAAIARDRQGRVAVLVPHGNQFVFRLLAPGSPISAEGGVLAIRALPAVKIEPEGDARVWANTDSSDNSG</sequence>
<dbReference type="Proteomes" id="UP000286576">
    <property type="component" value="Unassembled WGS sequence"/>
</dbReference>
<organism evidence="2 3">
    <name type="scientific">Aurantiacibacter zhengii</name>
    <dbReference type="NCBI Taxonomy" id="2307003"/>
    <lineage>
        <taxon>Bacteria</taxon>
        <taxon>Pseudomonadati</taxon>
        <taxon>Pseudomonadota</taxon>
        <taxon>Alphaproteobacteria</taxon>
        <taxon>Sphingomonadales</taxon>
        <taxon>Erythrobacteraceae</taxon>
        <taxon>Aurantiacibacter</taxon>
    </lineage>
</organism>
<dbReference type="EMBL" id="QXFL01000003">
    <property type="protein sequence ID" value="RIV86663.1"/>
    <property type="molecule type" value="Genomic_DNA"/>
</dbReference>
<evidence type="ECO:0000313" key="3">
    <source>
        <dbReference type="Proteomes" id="UP000286576"/>
    </source>
</evidence>
<keyword evidence="3" id="KW-1185">Reference proteome</keyword>
<dbReference type="OrthoDB" id="7410664at2"/>
<proteinExistence type="predicted"/>
<keyword evidence="1" id="KW-0472">Membrane</keyword>
<reference evidence="2 3" key="1">
    <citation type="submission" date="2018-08" db="EMBL/GenBank/DDBJ databases">
        <title>Erythrobacter zhengii sp.nov., a bacterium isolated from deep-sea sediment.</title>
        <authorList>
            <person name="Fang C."/>
            <person name="Wu Y.-H."/>
            <person name="Sun C."/>
            <person name="Wang H."/>
            <person name="Cheng H."/>
            <person name="Meng F.-X."/>
            <person name="Wang C.-S."/>
            <person name="Xu X.-W."/>
        </authorList>
    </citation>
    <scope>NUCLEOTIDE SEQUENCE [LARGE SCALE GENOMIC DNA]</scope>
    <source>
        <strain evidence="2 3">V18</strain>
    </source>
</reference>
<dbReference type="AlphaFoldDB" id="A0A418NTB7"/>
<dbReference type="RefSeq" id="WP_119586479.1">
    <property type="nucleotide sequence ID" value="NZ_CAWODQ010000022.1"/>
</dbReference>
<gene>
    <name evidence="2" type="ORF">D2V07_08135</name>
</gene>
<comment type="caution">
    <text evidence="2">The sequence shown here is derived from an EMBL/GenBank/DDBJ whole genome shotgun (WGS) entry which is preliminary data.</text>
</comment>
<evidence type="ECO:0000256" key="1">
    <source>
        <dbReference type="SAM" id="Phobius"/>
    </source>
</evidence>